<dbReference type="Proteomes" id="UP000054321">
    <property type="component" value="Unassembled WGS sequence"/>
</dbReference>
<dbReference type="AlphaFoldDB" id="A0A0C3GCA2"/>
<proteinExistence type="predicted"/>
<keyword evidence="2" id="KW-1185">Reference proteome</keyword>
<dbReference type="OrthoDB" id="2446447at2759"/>
<dbReference type="InParanoid" id="A0A0C3GCA2"/>
<dbReference type="STRING" id="913774.A0A0C3GCA2"/>
<sequence length="188" mass="21000">MTATTSSPEQYHLKPTPHVPNSDLPVLVYRNVLPKPYEEDSASHFLEANNWEKRGTWGTIKIRHFHPNSHECYGIFRGQSVLLLGEGHSDASGGERISVSAGDVVVLPAGTAHSSVTSTDDYRYVGVYPKGCPRWRNELGIKPIVGQTMREEVEAVSIPDHDPVMGFDGPLPRLWRMRRNKRVGMAKL</sequence>
<reference evidence="1 2" key="1">
    <citation type="submission" date="2014-04" db="EMBL/GenBank/DDBJ databases">
        <authorList>
            <consortium name="DOE Joint Genome Institute"/>
            <person name="Kuo A."/>
            <person name="Martino E."/>
            <person name="Perotto S."/>
            <person name="Kohler A."/>
            <person name="Nagy L.G."/>
            <person name="Floudas D."/>
            <person name="Copeland A."/>
            <person name="Barry K.W."/>
            <person name="Cichocki N."/>
            <person name="Veneault-Fourrey C."/>
            <person name="LaButti K."/>
            <person name="Lindquist E.A."/>
            <person name="Lipzen A."/>
            <person name="Lundell T."/>
            <person name="Morin E."/>
            <person name="Murat C."/>
            <person name="Sun H."/>
            <person name="Tunlid A."/>
            <person name="Henrissat B."/>
            <person name="Grigoriev I.V."/>
            <person name="Hibbett D.S."/>
            <person name="Martin F."/>
            <person name="Nordberg H.P."/>
            <person name="Cantor M.N."/>
            <person name="Hua S.X."/>
        </authorList>
    </citation>
    <scope>NUCLEOTIDE SEQUENCE [LARGE SCALE GENOMIC DNA]</scope>
    <source>
        <strain evidence="1 2">Zn</strain>
    </source>
</reference>
<dbReference type="CDD" id="cd02219">
    <property type="entry name" value="cupin_YjlB-like"/>
    <property type="match status" value="1"/>
</dbReference>
<evidence type="ECO:0000313" key="2">
    <source>
        <dbReference type="Proteomes" id="UP000054321"/>
    </source>
</evidence>
<dbReference type="InterPro" id="IPR047121">
    <property type="entry name" value="YjiB-like"/>
</dbReference>
<name>A0A0C3GCA2_OIDMZ</name>
<accession>A0A0C3GCA2</accession>
<dbReference type="EMBL" id="KN832893">
    <property type="protein sequence ID" value="KIM93785.1"/>
    <property type="molecule type" value="Genomic_DNA"/>
</dbReference>
<reference evidence="2" key="2">
    <citation type="submission" date="2015-01" db="EMBL/GenBank/DDBJ databases">
        <title>Evolutionary Origins and Diversification of the Mycorrhizal Mutualists.</title>
        <authorList>
            <consortium name="DOE Joint Genome Institute"/>
            <consortium name="Mycorrhizal Genomics Consortium"/>
            <person name="Kohler A."/>
            <person name="Kuo A."/>
            <person name="Nagy L.G."/>
            <person name="Floudas D."/>
            <person name="Copeland A."/>
            <person name="Barry K.W."/>
            <person name="Cichocki N."/>
            <person name="Veneault-Fourrey C."/>
            <person name="LaButti K."/>
            <person name="Lindquist E.A."/>
            <person name="Lipzen A."/>
            <person name="Lundell T."/>
            <person name="Morin E."/>
            <person name="Murat C."/>
            <person name="Riley R."/>
            <person name="Ohm R."/>
            <person name="Sun H."/>
            <person name="Tunlid A."/>
            <person name="Henrissat B."/>
            <person name="Grigoriev I.V."/>
            <person name="Hibbett D.S."/>
            <person name="Martin F."/>
        </authorList>
    </citation>
    <scope>NUCLEOTIDE SEQUENCE [LARGE SCALE GENOMIC DNA]</scope>
    <source>
        <strain evidence="2">Zn</strain>
    </source>
</reference>
<gene>
    <name evidence="1" type="ORF">OIDMADRAFT_61419</name>
</gene>
<evidence type="ECO:0000313" key="1">
    <source>
        <dbReference type="EMBL" id="KIM93785.1"/>
    </source>
</evidence>
<dbReference type="InterPro" id="IPR011051">
    <property type="entry name" value="RmlC_Cupin_sf"/>
</dbReference>
<dbReference type="PANTHER" id="PTHR36448">
    <property type="entry name" value="BLR7373 PROTEIN"/>
    <property type="match status" value="1"/>
</dbReference>
<dbReference type="InterPro" id="IPR014710">
    <property type="entry name" value="RmlC-like_jellyroll"/>
</dbReference>
<protein>
    <submittedName>
        <fullName evidence="1">Uncharacterized protein</fullName>
    </submittedName>
</protein>
<dbReference type="SUPFAM" id="SSF51182">
    <property type="entry name" value="RmlC-like cupins"/>
    <property type="match status" value="1"/>
</dbReference>
<organism evidence="1 2">
    <name type="scientific">Oidiodendron maius (strain Zn)</name>
    <dbReference type="NCBI Taxonomy" id="913774"/>
    <lineage>
        <taxon>Eukaryota</taxon>
        <taxon>Fungi</taxon>
        <taxon>Dikarya</taxon>
        <taxon>Ascomycota</taxon>
        <taxon>Pezizomycotina</taxon>
        <taxon>Leotiomycetes</taxon>
        <taxon>Leotiomycetes incertae sedis</taxon>
        <taxon>Myxotrichaceae</taxon>
        <taxon>Oidiodendron</taxon>
    </lineage>
</organism>
<dbReference type="Gene3D" id="2.60.120.10">
    <property type="entry name" value="Jelly Rolls"/>
    <property type="match status" value="1"/>
</dbReference>
<dbReference type="PANTHER" id="PTHR36448:SF2">
    <property type="entry name" value="CUPIN TYPE-1 DOMAIN-CONTAINING PROTEIN"/>
    <property type="match status" value="1"/>
</dbReference>
<dbReference type="HOGENOM" id="CLU_084522_1_0_1"/>